<evidence type="ECO:0000256" key="2">
    <source>
        <dbReference type="ARBA" id="ARBA00022679"/>
    </source>
</evidence>
<sequence>MTFTNIERITPVIGFMQAYSHTISTLKKCSRCKYVSYCNKSCQFVQLVSQIIQKQRRYPPCTHDDEDYFPTTVDQLESHLKYARKDNIESLLCELQQLFEEDVLPEPSSLLNMYGAINCNGFSILDNDLNGIAPGIYLRASMVNHSCDPNCQVISDGRKLQLRTVKDVTEGEECTISYVDLMDPTKERQAELEKRYHFTCKCVKCIKEINPDDGLGELELRDLHWTKVLQLCAPYLKLDSSNNLLANYYLLVRLRQEAIKVCVHIQAWDKYVEMGQLNIESLRYHYGPYSAMLGLHLLDMGNKLLEMGRLREARKYLTEAKSVLEITHGPQHSFMMTPYVQKLLDL</sequence>
<dbReference type="GO" id="GO:0032259">
    <property type="term" value="P:methylation"/>
    <property type="evidence" value="ECO:0007669"/>
    <property type="project" value="UniProtKB-KW"/>
</dbReference>
<accession>A0A7M7PM01</accession>
<dbReference type="Gene3D" id="1.25.40.10">
    <property type="entry name" value="Tetratricopeptide repeat domain"/>
    <property type="match status" value="1"/>
</dbReference>
<evidence type="ECO:0000256" key="3">
    <source>
        <dbReference type="ARBA" id="ARBA00022691"/>
    </source>
</evidence>
<proteinExistence type="predicted"/>
<organism evidence="5 6">
    <name type="scientific">Strongylocentrotus purpuratus</name>
    <name type="common">Purple sea urchin</name>
    <dbReference type="NCBI Taxonomy" id="7668"/>
    <lineage>
        <taxon>Eukaryota</taxon>
        <taxon>Metazoa</taxon>
        <taxon>Echinodermata</taxon>
        <taxon>Eleutherozoa</taxon>
        <taxon>Echinozoa</taxon>
        <taxon>Echinoidea</taxon>
        <taxon>Euechinoidea</taxon>
        <taxon>Echinacea</taxon>
        <taxon>Camarodonta</taxon>
        <taxon>Echinidea</taxon>
        <taxon>Strongylocentrotidae</taxon>
        <taxon>Strongylocentrotus</taxon>
    </lineage>
</organism>
<dbReference type="RefSeq" id="XP_030853047.1">
    <property type="nucleotide sequence ID" value="XM_030997187.1"/>
</dbReference>
<reference evidence="6" key="1">
    <citation type="submission" date="2015-02" db="EMBL/GenBank/DDBJ databases">
        <title>Genome sequencing for Strongylocentrotus purpuratus.</title>
        <authorList>
            <person name="Murali S."/>
            <person name="Liu Y."/>
            <person name="Vee V."/>
            <person name="English A."/>
            <person name="Wang M."/>
            <person name="Skinner E."/>
            <person name="Han Y."/>
            <person name="Muzny D.M."/>
            <person name="Worley K.C."/>
            <person name="Gibbs R.A."/>
        </authorList>
    </citation>
    <scope>NUCLEOTIDE SEQUENCE</scope>
</reference>
<dbReference type="GO" id="GO:0008168">
    <property type="term" value="F:methyltransferase activity"/>
    <property type="evidence" value="ECO:0007669"/>
    <property type="project" value="UniProtKB-KW"/>
</dbReference>
<name>A0A7M7PM01_STRPU</name>
<evidence type="ECO:0000259" key="4">
    <source>
        <dbReference type="PROSITE" id="PS50280"/>
    </source>
</evidence>
<dbReference type="SUPFAM" id="SSF82199">
    <property type="entry name" value="SET domain"/>
    <property type="match status" value="1"/>
</dbReference>
<keyword evidence="1" id="KW-0489">Methyltransferase</keyword>
<dbReference type="InterPro" id="IPR011990">
    <property type="entry name" value="TPR-like_helical_dom_sf"/>
</dbReference>
<dbReference type="InterPro" id="IPR050869">
    <property type="entry name" value="H3K4_H4K5_MeTrfase"/>
</dbReference>
<dbReference type="EnsemblMetazoa" id="XM_030997187">
    <property type="protein sequence ID" value="XP_030853047"/>
    <property type="gene ID" value="LOC105439032"/>
</dbReference>
<dbReference type="InterPro" id="IPR001214">
    <property type="entry name" value="SET_dom"/>
</dbReference>
<evidence type="ECO:0000313" key="5">
    <source>
        <dbReference type="EnsemblMetazoa" id="XP_030853047"/>
    </source>
</evidence>
<dbReference type="SUPFAM" id="SSF144232">
    <property type="entry name" value="HIT/MYND zinc finger-like"/>
    <property type="match status" value="1"/>
</dbReference>
<evidence type="ECO:0000313" key="6">
    <source>
        <dbReference type="Proteomes" id="UP000007110"/>
    </source>
</evidence>
<dbReference type="GeneID" id="105439032"/>
<keyword evidence="6" id="KW-1185">Reference proteome</keyword>
<dbReference type="PROSITE" id="PS50280">
    <property type="entry name" value="SET"/>
    <property type="match status" value="1"/>
</dbReference>
<reference evidence="5" key="2">
    <citation type="submission" date="2021-01" db="UniProtKB">
        <authorList>
            <consortium name="EnsemblMetazoa"/>
        </authorList>
    </citation>
    <scope>IDENTIFICATION</scope>
</reference>
<feature type="domain" description="SET" evidence="4">
    <location>
        <begin position="71"/>
        <end position="179"/>
    </location>
</feature>
<keyword evidence="3" id="KW-0949">S-adenosyl-L-methionine</keyword>
<dbReference type="PANTHER" id="PTHR12197:SF251">
    <property type="entry name" value="EG:BACR7C10.4 PROTEIN"/>
    <property type="match status" value="1"/>
</dbReference>
<dbReference type="FunFam" id="2.170.270.10:FF:000013">
    <property type="entry name" value="Histone-lysine N-methyltransferase SMYD1 isoform 1"/>
    <property type="match status" value="1"/>
</dbReference>
<dbReference type="InterPro" id="IPR046341">
    <property type="entry name" value="SET_dom_sf"/>
</dbReference>
<evidence type="ECO:0000256" key="1">
    <source>
        <dbReference type="ARBA" id="ARBA00022603"/>
    </source>
</evidence>
<dbReference type="KEGG" id="spu:105439032"/>
<keyword evidence="2" id="KW-0808">Transferase</keyword>
<dbReference type="OrthoDB" id="265717at2759"/>
<dbReference type="GO" id="GO:0005634">
    <property type="term" value="C:nucleus"/>
    <property type="evidence" value="ECO:0000318"/>
    <property type="project" value="GO_Central"/>
</dbReference>
<dbReference type="AlphaFoldDB" id="A0A7M7PM01"/>
<dbReference type="Gene3D" id="2.170.270.10">
    <property type="entry name" value="SET domain"/>
    <property type="match status" value="1"/>
</dbReference>
<protein>
    <recommendedName>
        <fullName evidence="4">SET domain-containing protein</fullName>
    </recommendedName>
</protein>
<dbReference type="PANTHER" id="PTHR12197">
    <property type="entry name" value="HISTONE-LYSINE N-METHYLTRANSFERASE SMYD"/>
    <property type="match status" value="1"/>
</dbReference>
<dbReference type="InParanoid" id="A0A7M7PM01"/>
<dbReference type="Proteomes" id="UP000007110">
    <property type="component" value="Unassembled WGS sequence"/>
</dbReference>
<dbReference type="Pfam" id="PF00856">
    <property type="entry name" value="SET"/>
    <property type="match status" value="1"/>
</dbReference>